<gene>
    <name evidence="2" type="ORF">P5673_019460</name>
</gene>
<protein>
    <submittedName>
        <fullName evidence="2">Uncharacterized protein</fullName>
    </submittedName>
</protein>
<dbReference type="EMBL" id="JARQWQ010000045">
    <property type="protein sequence ID" value="KAK2558329.1"/>
    <property type="molecule type" value="Genomic_DNA"/>
</dbReference>
<evidence type="ECO:0000313" key="3">
    <source>
        <dbReference type="Proteomes" id="UP001249851"/>
    </source>
</evidence>
<keyword evidence="1" id="KW-0732">Signal</keyword>
<reference evidence="2" key="1">
    <citation type="journal article" date="2023" name="G3 (Bethesda)">
        <title>Whole genome assembly and annotation of the endangered Caribbean coral Acropora cervicornis.</title>
        <authorList>
            <person name="Selwyn J.D."/>
            <person name="Vollmer S.V."/>
        </authorList>
    </citation>
    <scope>NUCLEOTIDE SEQUENCE</scope>
    <source>
        <strain evidence="2">K2</strain>
    </source>
</reference>
<dbReference type="Proteomes" id="UP001249851">
    <property type="component" value="Unassembled WGS sequence"/>
</dbReference>
<comment type="caution">
    <text evidence="2">The sequence shown here is derived from an EMBL/GenBank/DDBJ whole genome shotgun (WGS) entry which is preliminary data.</text>
</comment>
<feature type="chain" id="PRO_5042248088" evidence="1">
    <location>
        <begin position="20"/>
        <end position="119"/>
    </location>
</feature>
<sequence length="119" mass="13291">MRVTYVLGISLALAFLVESLPGENFVEDEEFKNDPRHHTKRCKTDADCVTGVECCSGYFRPKCKPLRTEGQYCMGQSLLCSQKCQNGLECKKKGFWSLYKCTAKPAPPTEEPGSGDMNI</sequence>
<evidence type="ECO:0000313" key="2">
    <source>
        <dbReference type="EMBL" id="KAK2558329.1"/>
    </source>
</evidence>
<accession>A0AAD9QBM0</accession>
<dbReference type="AlphaFoldDB" id="A0AAD9QBM0"/>
<reference evidence="2" key="2">
    <citation type="journal article" date="2023" name="Science">
        <title>Genomic signatures of disease resistance in endangered staghorn corals.</title>
        <authorList>
            <person name="Vollmer S.V."/>
            <person name="Selwyn J.D."/>
            <person name="Despard B.A."/>
            <person name="Roesel C.L."/>
        </authorList>
    </citation>
    <scope>NUCLEOTIDE SEQUENCE</scope>
    <source>
        <strain evidence="2">K2</strain>
    </source>
</reference>
<evidence type="ECO:0000256" key="1">
    <source>
        <dbReference type="SAM" id="SignalP"/>
    </source>
</evidence>
<proteinExistence type="predicted"/>
<keyword evidence="3" id="KW-1185">Reference proteome</keyword>
<organism evidence="2 3">
    <name type="scientific">Acropora cervicornis</name>
    <name type="common">Staghorn coral</name>
    <dbReference type="NCBI Taxonomy" id="6130"/>
    <lineage>
        <taxon>Eukaryota</taxon>
        <taxon>Metazoa</taxon>
        <taxon>Cnidaria</taxon>
        <taxon>Anthozoa</taxon>
        <taxon>Hexacorallia</taxon>
        <taxon>Scleractinia</taxon>
        <taxon>Astrocoeniina</taxon>
        <taxon>Acroporidae</taxon>
        <taxon>Acropora</taxon>
    </lineage>
</organism>
<feature type="signal peptide" evidence="1">
    <location>
        <begin position="1"/>
        <end position="19"/>
    </location>
</feature>
<name>A0AAD9QBM0_ACRCE</name>